<evidence type="ECO:0000256" key="5">
    <source>
        <dbReference type="PIRSR" id="PIRSR000355-1"/>
    </source>
</evidence>
<reference evidence="7 8" key="1">
    <citation type="submission" date="2016-11" db="EMBL/GenBank/DDBJ databases">
        <authorList>
            <person name="Jaros S."/>
            <person name="Januszkiewicz K."/>
            <person name="Wedrychowicz H."/>
        </authorList>
    </citation>
    <scope>NUCLEOTIDE SEQUENCE [LARGE SCALE GENOMIC DNA]</scope>
    <source>
        <strain evidence="7 8">DSM 2631</strain>
    </source>
</reference>
<evidence type="ECO:0000313" key="8">
    <source>
        <dbReference type="Proteomes" id="UP000184035"/>
    </source>
</evidence>
<dbReference type="PANTHER" id="PTHR23409:SF18">
    <property type="entry name" value="RIBONUCLEOSIDE-DIPHOSPHATE REDUCTASE SUBUNIT M2"/>
    <property type="match status" value="1"/>
</dbReference>
<comment type="catalytic activity">
    <reaction evidence="3 4">
        <text>a 2'-deoxyribonucleoside 5'-diphosphate + [thioredoxin]-disulfide + H2O = a ribonucleoside 5'-diphosphate + [thioredoxin]-dithiol</text>
        <dbReference type="Rhea" id="RHEA:23252"/>
        <dbReference type="Rhea" id="RHEA-COMP:10698"/>
        <dbReference type="Rhea" id="RHEA-COMP:10700"/>
        <dbReference type="ChEBI" id="CHEBI:15377"/>
        <dbReference type="ChEBI" id="CHEBI:29950"/>
        <dbReference type="ChEBI" id="CHEBI:50058"/>
        <dbReference type="ChEBI" id="CHEBI:57930"/>
        <dbReference type="ChEBI" id="CHEBI:73316"/>
        <dbReference type="EC" id="1.17.4.1"/>
    </reaction>
</comment>
<feature type="binding site" evidence="6">
    <location>
        <position position="99"/>
    </location>
    <ligand>
        <name>Fe cation</name>
        <dbReference type="ChEBI" id="CHEBI:24875"/>
        <label>1</label>
    </ligand>
</feature>
<dbReference type="GO" id="GO:0009263">
    <property type="term" value="P:deoxyribonucleotide biosynthetic process"/>
    <property type="evidence" value="ECO:0007669"/>
    <property type="project" value="UniProtKB-KW"/>
</dbReference>
<feature type="binding site" evidence="6">
    <location>
        <position position="233"/>
    </location>
    <ligand>
        <name>Fe cation</name>
        <dbReference type="ChEBI" id="CHEBI:24875"/>
        <label>2</label>
    </ligand>
</feature>
<dbReference type="AlphaFoldDB" id="A0A1M4VK43"/>
<name>A0A1M4VK43_9CLOT</name>
<dbReference type="CDD" id="cd01049">
    <property type="entry name" value="RNRR2"/>
    <property type="match status" value="1"/>
</dbReference>
<keyword evidence="4 6" id="KW-0479">Metal-binding</keyword>
<dbReference type="GO" id="GO:0046872">
    <property type="term" value="F:metal ion binding"/>
    <property type="evidence" value="ECO:0007669"/>
    <property type="project" value="UniProtKB-KW"/>
</dbReference>
<feature type="binding site" evidence="6">
    <location>
        <position position="230"/>
    </location>
    <ligand>
        <name>Fe cation</name>
        <dbReference type="ChEBI" id="CHEBI:24875"/>
        <label>2</label>
    </ligand>
</feature>
<comment type="cofactor">
    <cofactor evidence="4 6">
        <name>Fe cation</name>
        <dbReference type="ChEBI" id="CHEBI:24875"/>
    </cofactor>
    <text evidence="4 6">Binds 2 iron ions per subunit.</text>
</comment>
<feature type="binding site" evidence="6">
    <location>
        <position position="129"/>
    </location>
    <ligand>
        <name>Fe cation</name>
        <dbReference type="ChEBI" id="CHEBI:24875"/>
        <label>2</label>
    </ligand>
</feature>
<feature type="active site" evidence="5">
    <location>
        <position position="136"/>
    </location>
</feature>
<sequence>MSVQAVQVKGDVNYMLKKMIFNENGNRGTESIINGNTTNLREWNRIKYDWARELYRTMLNNFWIPEEISLNEDIKQFPYLTDGERNAFDKIISFLNFLDSIQSENLPNLSRYITASEVSSLLNIQTFQEEIHAQSYSYILDTVTNPITRDKIYDQWREDENLLKRNKFIAGIYQEFNDEATLKNFLRVIMANYILEGIYFYSGFSFFYTLARQGKMTATSTIFKYINRDEVTHLVLFQNIIKELKKENPEIFTDKLIIEFREMMRTGVEHEIEWGQYVTNNEILGLNNDLIEKYIKYISNLRLNAIGIEPLYKEITSHPMEWIDSFSKLNNTKTDFFEAKVTNYTKAAAFDFDDLD</sequence>
<evidence type="ECO:0000256" key="6">
    <source>
        <dbReference type="PIRSR" id="PIRSR000355-2"/>
    </source>
</evidence>
<dbReference type="PIRSF" id="PIRSF000355">
    <property type="entry name" value="NrdB"/>
    <property type="match status" value="1"/>
</dbReference>
<evidence type="ECO:0000313" key="7">
    <source>
        <dbReference type="EMBL" id="SHE69354.1"/>
    </source>
</evidence>
<dbReference type="NCBIfam" id="NF007184">
    <property type="entry name" value="PRK09614.1-3"/>
    <property type="match status" value="1"/>
</dbReference>
<dbReference type="Gene3D" id="1.10.620.20">
    <property type="entry name" value="Ribonucleotide Reductase, subunit A"/>
    <property type="match status" value="1"/>
</dbReference>
<keyword evidence="8" id="KW-1185">Reference proteome</keyword>
<proteinExistence type="inferred from homology"/>
<comment type="subunit">
    <text evidence="2">Tetramer of two alpha and two beta subunits.</text>
</comment>
<keyword evidence="4" id="KW-0560">Oxidoreductase</keyword>
<dbReference type="SUPFAM" id="SSF47240">
    <property type="entry name" value="Ferritin-like"/>
    <property type="match status" value="1"/>
</dbReference>
<dbReference type="PANTHER" id="PTHR23409">
    <property type="entry name" value="RIBONUCLEOSIDE-DIPHOSPHATE REDUCTASE SMALL CHAIN"/>
    <property type="match status" value="1"/>
</dbReference>
<dbReference type="EMBL" id="FQVM01000008">
    <property type="protein sequence ID" value="SHE69354.1"/>
    <property type="molecule type" value="Genomic_DNA"/>
</dbReference>
<protein>
    <recommendedName>
        <fullName evidence="4">Ribonucleoside-diphosphate reductase subunit beta</fullName>
        <ecNumber evidence="4">1.17.4.1</ecNumber>
    </recommendedName>
</protein>
<evidence type="ECO:0000256" key="4">
    <source>
        <dbReference type="PIRNR" id="PIRNR000355"/>
    </source>
</evidence>
<keyword evidence="4" id="KW-0215">Deoxyribonucleotide synthesis</keyword>
<dbReference type="GO" id="GO:0004748">
    <property type="term" value="F:ribonucleoside-diphosphate reductase activity, thioredoxin disulfide as acceptor"/>
    <property type="evidence" value="ECO:0007669"/>
    <property type="project" value="UniProtKB-EC"/>
</dbReference>
<dbReference type="EC" id="1.17.4.1" evidence="4"/>
<dbReference type="UniPathway" id="UPA00326"/>
<dbReference type="InterPro" id="IPR000358">
    <property type="entry name" value="RNR_small_fam"/>
</dbReference>
<accession>A0A1M4VK43</accession>
<feature type="binding site" evidence="6">
    <location>
        <position position="132"/>
    </location>
    <ligand>
        <name>Fe cation</name>
        <dbReference type="ChEBI" id="CHEBI:24875"/>
        <label>1</label>
    </ligand>
</feature>
<comment type="similarity">
    <text evidence="1 4">Belongs to the ribonucleoside diphosphate reductase small chain family.</text>
</comment>
<dbReference type="InterPro" id="IPR012348">
    <property type="entry name" value="RNR-like"/>
</dbReference>
<dbReference type="InterPro" id="IPR009078">
    <property type="entry name" value="Ferritin-like_SF"/>
</dbReference>
<comment type="function">
    <text evidence="4">Provides the precursors necessary for DNA synthesis. Catalyzes the biosynthesis of deoxyribonucleotides from the corresponding ribonucleotides.</text>
</comment>
<dbReference type="Proteomes" id="UP000184035">
    <property type="component" value="Unassembled WGS sequence"/>
</dbReference>
<keyword evidence="4 6" id="KW-0408">Iron</keyword>
<evidence type="ECO:0000256" key="2">
    <source>
        <dbReference type="ARBA" id="ARBA00011209"/>
    </source>
</evidence>
<dbReference type="Pfam" id="PF00268">
    <property type="entry name" value="Ribonuc_red_sm"/>
    <property type="match status" value="1"/>
</dbReference>
<feature type="binding site" evidence="6">
    <location>
        <position position="129"/>
    </location>
    <ligand>
        <name>Fe cation</name>
        <dbReference type="ChEBI" id="CHEBI:24875"/>
        <label>1</label>
    </ligand>
</feature>
<gene>
    <name evidence="7" type="ORF">SAMN05443638_10821</name>
</gene>
<feature type="binding site" evidence="6">
    <location>
        <position position="196"/>
    </location>
    <ligand>
        <name>Fe cation</name>
        <dbReference type="ChEBI" id="CHEBI:24875"/>
        <label>2</label>
    </ligand>
</feature>
<dbReference type="InterPro" id="IPR033909">
    <property type="entry name" value="RNR_small"/>
</dbReference>
<organism evidence="7 8">
    <name type="scientific">Clostridium fallax</name>
    <dbReference type="NCBI Taxonomy" id="1533"/>
    <lineage>
        <taxon>Bacteria</taxon>
        <taxon>Bacillati</taxon>
        <taxon>Bacillota</taxon>
        <taxon>Clostridia</taxon>
        <taxon>Eubacteriales</taxon>
        <taxon>Clostridiaceae</taxon>
        <taxon>Clostridium</taxon>
    </lineage>
</organism>
<evidence type="ECO:0000256" key="3">
    <source>
        <dbReference type="ARBA" id="ARBA00047754"/>
    </source>
</evidence>
<evidence type="ECO:0000256" key="1">
    <source>
        <dbReference type="ARBA" id="ARBA00009303"/>
    </source>
</evidence>
<dbReference type="STRING" id="1533.SAMN05443638_10821"/>